<evidence type="ECO:0000313" key="1">
    <source>
        <dbReference type="EMBL" id="TCK08389.1"/>
    </source>
</evidence>
<dbReference type="OrthoDB" id="6088517at2"/>
<evidence type="ECO:0000313" key="2">
    <source>
        <dbReference type="Proteomes" id="UP000294546"/>
    </source>
</evidence>
<sequence>MMRVMVVHLHALSARLHFWVMDREGGASACMPRPLSPLSSLHTDHQPDTAVPHAAQMIKPTAELLGLNSEQLEVASPLLGWVEEPGRWTPVALLRIAGDDLPPLEGGRFITLLELLQVPLTERLLMRAAYEALLGD</sequence>
<keyword evidence="2" id="KW-1185">Reference proteome</keyword>
<accession>A0A4R1GQL3</accession>
<protein>
    <submittedName>
        <fullName evidence="1">Uncharacterized protein</fullName>
    </submittedName>
</protein>
<dbReference type="Proteomes" id="UP000294546">
    <property type="component" value="Unassembled WGS sequence"/>
</dbReference>
<name>A0A4R1GQL3_9GAMM</name>
<dbReference type="EMBL" id="SMFU01000007">
    <property type="protein sequence ID" value="TCK08389.1"/>
    <property type="molecule type" value="Genomic_DNA"/>
</dbReference>
<dbReference type="RefSeq" id="WP_132286943.1">
    <property type="nucleotide sequence ID" value="NZ_SMFU01000007.1"/>
</dbReference>
<gene>
    <name evidence="1" type="ORF">CLV83_0468</name>
</gene>
<proteinExistence type="predicted"/>
<comment type="caution">
    <text evidence="1">The sequence shown here is derived from an EMBL/GenBank/DDBJ whole genome shotgun (WGS) entry which is preliminary data.</text>
</comment>
<reference evidence="1 2" key="1">
    <citation type="submission" date="2019-03" db="EMBL/GenBank/DDBJ databases">
        <title>Genomic Encyclopedia of Archaeal and Bacterial Type Strains, Phase II (KMG-II): from individual species to whole genera.</title>
        <authorList>
            <person name="Goeker M."/>
        </authorList>
    </citation>
    <scope>NUCLEOTIDE SEQUENCE [LARGE SCALE GENOMIC DNA]</scope>
    <source>
        <strain evidence="1 2">DSM 27697</strain>
    </source>
</reference>
<organism evidence="1 2">
    <name type="scientific">Marinobacterium mangrovicola</name>
    <dbReference type="NCBI Taxonomy" id="1476959"/>
    <lineage>
        <taxon>Bacteria</taxon>
        <taxon>Pseudomonadati</taxon>
        <taxon>Pseudomonadota</taxon>
        <taxon>Gammaproteobacteria</taxon>
        <taxon>Oceanospirillales</taxon>
        <taxon>Oceanospirillaceae</taxon>
        <taxon>Marinobacterium</taxon>
    </lineage>
</organism>
<dbReference type="AlphaFoldDB" id="A0A4R1GQL3"/>